<feature type="compositionally biased region" description="Polar residues" evidence="1">
    <location>
        <begin position="401"/>
        <end position="411"/>
    </location>
</feature>
<evidence type="ECO:0000313" key="3">
    <source>
        <dbReference type="Proteomes" id="UP001469553"/>
    </source>
</evidence>
<dbReference type="EMBL" id="JAHRIP010069173">
    <property type="protein sequence ID" value="MEQ2308552.1"/>
    <property type="molecule type" value="Genomic_DNA"/>
</dbReference>
<feature type="region of interest" description="Disordered" evidence="1">
    <location>
        <begin position="229"/>
        <end position="265"/>
    </location>
</feature>
<accession>A0ABV0ZRX2</accession>
<sequence length="664" mass="74005">MDFQHDNILDVEEPLMLTTKLEQYDDISEDENHFSRKQAGMMGYTPPVLSEASSKTVENMQGETLIQSGFHEELILNKTTPKLDTFGDTEIHSSQCSVETANDLEHHLCPKGGERDLGGQRNHLYDPCSVLNDEVDNQSDEQGEESENDDWEVIPVSILDLKFESASEDVVQGDCEYGQKVHQGDLSARQSFALKPVPASAFSKIAVYDTPDDQEQAIRLGQLSIVVPSCGSPKGKPQMDRKELGSESEDSCDTDNSSTYSSGPECNYMTAPKELFKSSYTPVPRMNDHCVPDKVDPQTPPGLEKVQNNISPDDCIISLLDSDEEMPENLVLPGYKQRLASLESEDSESEECVLVEDEVSKQNDKNVIILSDSDDEGRENYKQAKNIVTADSVECGRAGSLRQSRNTATPEQQPPVVRPGSVGLSEPQHMSKPEHHKQKISMPRVSSQQSDSPLIEDLTKQSEVVSLEAEGGVFPNDAANVLVPQRKKWKMALSNLKLSLKADNTLTSTIIPRMCVKESKSDDRLTLVSEYRHPRQDPCETMSMVKSSPVTSTNIPLKEKLQLFMRDRSVSIPNATNETQRSSFRRMMHASTSQYQRSHSSDSPSTLDHPFTPTRLPSALGPVQSMQGTSHARNKVFSDWQRQHVPLRREKKTKNGTKGSRRPL</sequence>
<feature type="region of interest" description="Disordered" evidence="1">
    <location>
        <begin position="588"/>
        <end position="664"/>
    </location>
</feature>
<comment type="caution">
    <text evidence="2">The sequence shown here is derived from an EMBL/GenBank/DDBJ whole genome shotgun (WGS) entry which is preliminary data.</text>
</comment>
<reference evidence="2 3" key="1">
    <citation type="submission" date="2021-06" db="EMBL/GenBank/DDBJ databases">
        <authorList>
            <person name="Palmer J.M."/>
        </authorList>
    </citation>
    <scope>NUCLEOTIDE SEQUENCE [LARGE SCALE GENOMIC DNA]</scope>
    <source>
        <strain evidence="2 3">AS_MEX2019</strain>
        <tissue evidence="2">Muscle</tissue>
    </source>
</reference>
<feature type="compositionally biased region" description="Basic residues" evidence="1">
    <location>
        <begin position="645"/>
        <end position="664"/>
    </location>
</feature>
<evidence type="ECO:0000313" key="2">
    <source>
        <dbReference type="EMBL" id="MEQ2308552.1"/>
    </source>
</evidence>
<proteinExistence type="predicted"/>
<name>A0ABV0ZRX2_9TELE</name>
<protein>
    <submittedName>
        <fullName evidence="2">Uncharacterized protein</fullName>
    </submittedName>
</protein>
<feature type="region of interest" description="Disordered" evidence="1">
    <location>
        <begin position="401"/>
        <end position="451"/>
    </location>
</feature>
<organism evidence="2 3">
    <name type="scientific">Ameca splendens</name>
    <dbReference type="NCBI Taxonomy" id="208324"/>
    <lineage>
        <taxon>Eukaryota</taxon>
        <taxon>Metazoa</taxon>
        <taxon>Chordata</taxon>
        <taxon>Craniata</taxon>
        <taxon>Vertebrata</taxon>
        <taxon>Euteleostomi</taxon>
        <taxon>Actinopterygii</taxon>
        <taxon>Neopterygii</taxon>
        <taxon>Teleostei</taxon>
        <taxon>Neoteleostei</taxon>
        <taxon>Acanthomorphata</taxon>
        <taxon>Ovalentaria</taxon>
        <taxon>Atherinomorphae</taxon>
        <taxon>Cyprinodontiformes</taxon>
        <taxon>Goodeidae</taxon>
        <taxon>Ameca</taxon>
    </lineage>
</organism>
<evidence type="ECO:0000256" key="1">
    <source>
        <dbReference type="SAM" id="MobiDB-lite"/>
    </source>
</evidence>
<dbReference type="Proteomes" id="UP001469553">
    <property type="component" value="Unassembled WGS sequence"/>
</dbReference>
<feature type="compositionally biased region" description="Polar residues" evidence="1">
    <location>
        <begin position="254"/>
        <end position="264"/>
    </location>
</feature>
<keyword evidence="3" id="KW-1185">Reference proteome</keyword>
<gene>
    <name evidence="2" type="ORF">AMECASPLE_029320</name>
</gene>
<feature type="compositionally biased region" description="Polar residues" evidence="1">
    <location>
        <begin position="590"/>
        <end position="606"/>
    </location>
</feature>